<feature type="non-terminal residue" evidence="5">
    <location>
        <position position="1"/>
    </location>
</feature>
<comment type="similarity">
    <text evidence="1">Belongs to the glycosyl hydrolase 43 family.</text>
</comment>
<dbReference type="eggNOG" id="ENOG502S9PF">
    <property type="taxonomic scope" value="Eukaryota"/>
</dbReference>
<dbReference type="OrthoDB" id="3879658at2759"/>
<dbReference type="GO" id="GO:0004553">
    <property type="term" value="F:hydrolase activity, hydrolyzing O-glycosyl compounds"/>
    <property type="evidence" value="ECO:0007669"/>
    <property type="project" value="InterPro"/>
</dbReference>
<dbReference type="OMA" id="ANCDHER"/>
<organism evidence="5 6">
    <name type="scientific">Dothistroma septosporum (strain NZE10 / CBS 128990)</name>
    <name type="common">Red band needle blight fungus</name>
    <name type="synonym">Mycosphaerella pini</name>
    <dbReference type="NCBI Taxonomy" id="675120"/>
    <lineage>
        <taxon>Eukaryota</taxon>
        <taxon>Fungi</taxon>
        <taxon>Dikarya</taxon>
        <taxon>Ascomycota</taxon>
        <taxon>Pezizomycotina</taxon>
        <taxon>Dothideomycetes</taxon>
        <taxon>Dothideomycetidae</taxon>
        <taxon>Mycosphaerellales</taxon>
        <taxon>Mycosphaerellaceae</taxon>
        <taxon>Dothistroma</taxon>
    </lineage>
</organism>
<keyword evidence="2 5" id="KW-0378">Hydrolase</keyword>
<dbReference type="HOGENOM" id="CLU_009397_8_0_1"/>
<dbReference type="CDD" id="cd08999">
    <property type="entry name" value="GH43_ABN-like"/>
    <property type="match status" value="1"/>
</dbReference>
<proteinExistence type="inferred from homology"/>
<dbReference type="STRING" id="675120.N1PDN7"/>
<dbReference type="Gene3D" id="2.115.10.20">
    <property type="entry name" value="Glycosyl hydrolase domain, family 43"/>
    <property type="match status" value="1"/>
</dbReference>
<evidence type="ECO:0000313" key="6">
    <source>
        <dbReference type="Proteomes" id="UP000016933"/>
    </source>
</evidence>
<evidence type="ECO:0000256" key="3">
    <source>
        <dbReference type="ARBA" id="ARBA00023295"/>
    </source>
</evidence>
<dbReference type="GO" id="GO:0005975">
    <property type="term" value="P:carbohydrate metabolic process"/>
    <property type="evidence" value="ECO:0007669"/>
    <property type="project" value="InterPro"/>
</dbReference>
<dbReference type="AlphaFoldDB" id="N1PDN7"/>
<dbReference type="PANTHER" id="PTHR42812:SF5">
    <property type="entry name" value="ENDO-ARABINASE"/>
    <property type="match status" value="1"/>
</dbReference>
<protein>
    <submittedName>
        <fullName evidence="5">Glycoside hydrolase family 43 protein</fullName>
    </submittedName>
</protein>
<sequence length="244" mass="26205">IHIQRAFTSDWKTFTFNRGVDALPHLPSWVTPNNSRVWAPDVSRLSDGTFIMYFTAALESRPSLHCVGFATVARITYSFVSASPTPLICPQSAGGAIDPVGYVDESRSGDRYIIYKVDGNSIGHGGACGNTIAPIVPNPIMLQRVGADGVNLIGEQVQIMTNTASDGPYVEAPTLTFMNGNYVLFFSSKCSTSTGYDVQYAVADKITGPYVRHGTLFKTGVKGMTAPGSMDLAINGEKAIWHGN</sequence>
<gene>
    <name evidence="5" type="ORF">DOTSEDRAFT_102282</name>
</gene>
<name>N1PDN7_DOTSN</name>
<evidence type="ECO:0000256" key="2">
    <source>
        <dbReference type="ARBA" id="ARBA00022801"/>
    </source>
</evidence>
<dbReference type="Proteomes" id="UP000016933">
    <property type="component" value="Unassembled WGS sequence"/>
</dbReference>
<dbReference type="InterPro" id="IPR006710">
    <property type="entry name" value="Glyco_hydro_43"/>
</dbReference>
<reference evidence="5 6" key="2">
    <citation type="journal article" date="2012" name="PLoS Pathog.">
        <title>Diverse lifestyles and strategies of plant pathogenesis encoded in the genomes of eighteen Dothideomycetes fungi.</title>
        <authorList>
            <person name="Ohm R.A."/>
            <person name="Feau N."/>
            <person name="Henrissat B."/>
            <person name="Schoch C.L."/>
            <person name="Horwitz B.A."/>
            <person name="Barry K.W."/>
            <person name="Condon B.J."/>
            <person name="Copeland A.C."/>
            <person name="Dhillon B."/>
            <person name="Glaser F."/>
            <person name="Hesse C.N."/>
            <person name="Kosti I."/>
            <person name="LaButti K."/>
            <person name="Lindquist E.A."/>
            <person name="Lucas S."/>
            <person name="Salamov A.A."/>
            <person name="Bradshaw R.E."/>
            <person name="Ciuffetti L."/>
            <person name="Hamelin R.C."/>
            <person name="Kema G.H.J."/>
            <person name="Lawrence C."/>
            <person name="Scott J.A."/>
            <person name="Spatafora J.W."/>
            <person name="Turgeon B.G."/>
            <person name="de Wit P.J.G.M."/>
            <person name="Zhong S."/>
            <person name="Goodwin S.B."/>
            <person name="Grigoriev I.V."/>
        </authorList>
    </citation>
    <scope>NUCLEOTIDE SEQUENCE [LARGE SCALE GENOMIC DNA]</scope>
    <source>
        <strain evidence="6">NZE10 / CBS 128990</strain>
    </source>
</reference>
<feature type="non-terminal residue" evidence="5">
    <location>
        <position position="244"/>
    </location>
</feature>
<dbReference type="InterPro" id="IPR023296">
    <property type="entry name" value="Glyco_hydro_beta-prop_sf"/>
</dbReference>
<keyword evidence="6" id="KW-1185">Reference proteome</keyword>
<evidence type="ECO:0000313" key="5">
    <source>
        <dbReference type="EMBL" id="EME40698.1"/>
    </source>
</evidence>
<dbReference type="Pfam" id="PF04616">
    <property type="entry name" value="Glyco_hydro_43"/>
    <property type="match status" value="1"/>
</dbReference>
<feature type="site" description="Important for catalytic activity, responsible for pKa modulation of the active site Glu and correct orientation of both the proton donor and substrate" evidence="4">
    <location>
        <position position="110"/>
    </location>
</feature>
<reference evidence="6" key="1">
    <citation type="journal article" date="2012" name="PLoS Genet.">
        <title>The genomes of the fungal plant pathogens Cladosporium fulvum and Dothistroma septosporum reveal adaptation to different hosts and lifestyles but also signatures of common ancestry.</title>
        <authorList>
            <person name="de Wit P.J.G.M."/>
            <person name="van der Burgt A."/>
            <person name="Oekmen B."/>
            <person name="Stergiopoulos I."/>
            <person name="Abd-Elsalam K.A."/>
            <person name="Aerts A.L."/>
            <person name="Bahkali A.H."/>
            <person name="Beenen H.G."/>
            <person name="Chettri P."/>
            <person name="Cox M.P."/>
            <person name="Datema E."/>
            <person name="de Vries R.P."/>
            <person name="Dhillon B."/>
            <person name="Ganley A.R."/>
            <person name="Griffiths S.A."/>
            <person name="Guo Y."/>
            <person name="Hamelin R.C."/>
            <person name="Henrissat B."/>
            <person name="Kabir M.S."/>
            <person name="Jashni M.K."/>
            <person name="Kema G."/>
            <person name="Klaubauf S."/>
            <person name="Lapidus A."/>
            <person name="Levasseur A."/>
            <person name="Lindquist E."/>
            <person name="Mehrabi R."/>
            <person name="Ohm R.A."/>
            <person name="Owen T.J."/>
            <person name="Salamov A."/>
            <person name="Schwelm A."/>
            <person name="Schijlen E."/>
            <person name="Sun H."/>
            <person name="van den Burg H.A."/>
            <person name="van Ham R.C.H.J."/>
            <person name="Zhang S."/>
            <person name="Goodwin S.B."/>
            <person name="Grigoriev I.V."/>
            <person name="Collemare J."/>
            <person name="Bradshaw R.E."/>
        </authorList>
    </citation>
    <scope>NUCLEOTIDE SEQUENCE [LARGE SCALE GENOMIC DNA]</scope>
    <source>
        <strain evidence="6">NZE10 / CBS 128990</strain>
    </source>
</reference>
<accession>N1PDN7</accession>
<dbReference type="PANTHER" id="PTHR42812">
    <property type="entry name" value="BETA-XYLOSIDASE"/>
    <property type="match status" value="1"/>
</dbReference>
<dbReference type="InterPro" id="IPR051795">
    <property type="entry name" value="Glycosyl_Hydrlase_43"/>
</dbReference>
<dbReference type="SUPFAM" id="SSF75005">
    <property type="entry name" value="Arabinanase/levansucrase/invertase"/>
    <property type="match status" value="1"/>
</dbReference>
<evidence type="ECO:0000256" key="1">
    <source>
        <dbReference type="ARBA" id="ARBA00009865"/>
    </source>
</evidence>
<evidence type="ECO:0000256" key="4">
    <source>
        <dbReference type="PIRSR" id="PIRSR606710-2"/>
    </source>
</evidence>
<dbReference type="EMBL" id="KB446543">
    <property type="protein sequence ID" value="EME40698.1"/>
    <property type="molecule type" value="Genomic_DNA"/>
</dbReference>
<keyword evidence="3" id="KW-0326">Glycosidase</keyword>